<reference evidence="2" key="1">
    <citation type="submission" date="2021-02" db="EMBL/GenBank/DDBJ databases">
        <title>Strain Y2R2, a novel species of the genus Halomonas.</title>
        <authorList>
            <person name="Huang H."/>
        </authorList>
    </citation>
    <scope>NUCLEOTIDE SEQUENCE</scope>
    <source>
        <strain evidence="2">Y2R2</strain>
    </source>
</reference>
<dbReference type="OrthoDB" id="1118972at2"/>
<proteinExistence type="predicted"/>
<evidence type="ECO:0000313" key="3">
    <source>
        <dbReference type="Proteomes" id="UP000324285"/>
    </source>
</evidence>
<feature type="transmembrane region" description="Helical" evidence="1">
    <location>
        <begin position="95"/>
        <end position="114"/>
    </location>
</feature>
<sequence>MSDITSDTEIHSSISIHKIGFYIALYGVAITLLWIGVFKFHPDEAHAIRGIISSSPLISWLYGFLDIHQASILIGSVEIVAGILLALYPISSKASLAGGIIASIIFLTTITFLLSAPGVLHTSSSGNTLPFPSLFGGFLFKDIVLLGAALCVVADSAIQIIEKNSADFEFHL</sequence>
<keyword evidence="1" id="KW-1133">Transmembrane helix</keyword>
<gene>
    <name evidence="2" type="ORF">E4T21_06425</name>
</gene>
<dbReference type="KEGG" id="hbh:E4T21_06425"/>
<dbReference type="GO" id="GO:0005886">
    <property type="term" value="C:plasma membrane"/>
    <property type="evidence" value="ECO:0007669"/>
    <property type="project" value="TreeGrafter"/>
</dbReference>
<feature type="transmembrane region" description="Helical" evidence="1">
    <location>
        <begin position="134"/>
        <end position="154"/>
    </location>
</feature>
<dbReference type="PANTHER" id="PTHR40106">
    <property type="entry name" value="INNER MEMBRANE PROTEIN RCLC"/>
    <property type="match status" value="1"/>
</dbReference>
<dbReference type="Proteomes" id="UP000324285">
    <property type="component" value="Chromosome"/>
</dbReference>
<feature type="transmembrane region" description="Helical" evidence="1">
    <location>
        <begin position="71"/>
        <end position="88"/>
    </location>
</feature>
<dbReference type="Pfam" id="PF04224">
    <property type="entry name" value="DUF417"/>
    <property type="match status" value="1"/>
</dbReference>
<feature type="transmembrane region" description="Helical" evidence="1">
    <location>
        <begin position="20"/>
        <end position="40"/>
    </location>
</feature>
<name>A0A5C1NEB3_9GAMM</name>
<dbReference type="GO" id="GO:1901530">
    <property type="term" value="P:response to hypochlorite"/>
    <property type="evidence" value="ECO:0007669"/>
    <property type="project" value="TreeGrafter"/>
</dbReference>
<protein>
    <submittedName>
        <fullName evidence="2">DUF417 family protein</fullName>
    </submittedName>
</protein>
<keyword evidence="1" id="KW-0472">Membrane</keyword>
<dbReference type="EMBL" id="CP038437">
    <property type="protein sequence ID" value="QEM81210.1"/>
    <property type="molecule type" value="Genomic_DNA"/>
</dbReference>
<dbReference type="InterPro" id="IPR016865">
    <property type="entry name" value="RclC"/>
</dbReference>
<evidence type="ECO:0000256" key="1">
    <source>
        <dbReference type="SAM" id="Phobius"/>
    </source>
</evidence>
<organism evidence="2 3">
    <name type="scientific">Halomonas binhaiensis</name>
    <dbReference type="NCBI Taxonomy" id="2562282"/>
    <lineage>
        <taxon>Bacteria</taxon>
        <taxon>Pseudomonadati</taxon>
        <taxon>Pseudomonadota</taxon>
        <taxon>Gammaproteobacteria</taxon>
        <taxon>Oceanospirillales</taxon>
        <taxon>Halomonadaceae</taxon>
        <taxon>Halomonas</taxon>
    </lineage>
</organism>
<dbReference type="PANTHER" id="PTHR40106:SF1">
    <property type="entry name" value="INNER MEMBRANE PROTEIN RCLC"/>
    <property type="match status" value="1"/>
</dbReference>
<dbReference type="PIRSF" id="PIRSF028065">
    <property type="entry name" value="UCP028065"/>
    <property type="match status" value="1"/>
</dbReference>
<dbReference type="AlphaFoldDB" id="A0A5C1NEB3"/>
<keyword evidence="3" id="KW-1185">Reference proteome</keyword>
<evidence type="ECO:0000313" key="2">
    <source>
        <dbReference type="EMBL" id="QEM81210.1"/>
    </source>
</evidence>
<dbReference type="RefSeq" id="WP_149284224.1">
    <property type="nucleotide sequence ID" value="NZ_CP038437.2"/>
</dbReference>
<keyword evidence="1" id="KW-0812">Transmembrane</keyword>
<accession>A0A5C1NEB3</accession>
<dbReference type="InterPro" id="IPR007339">
    <property type="entry name" value="RclC-like"/>
</dbReference>